<evidence type="ECO:0000313" key="2">
    <source>
        <dbReference type="Proteomes" id="UP000554482"/>
    </source>
</evidence>
<dbReference type="AlphaFoldDB" id="A0A7J6VDY6"/>
<dbReference type="Proteomes" id="UP000554482">
    <property type="component" value="Unassembled WGS sequence"/>
</dbReference>
<comment type="caution">
    <text evidence="1">The sequence shown here is derived from an EMBL/GenBank/DDBJ whole genome shotgun (WGS) entry which is preliminary data.</text>
</comment>
<evidence type="ECO:0000313" key="1">
    <source>
        <dbReference type="EMBL" id="KAF5182967.1"/>
    </source>
</evidence>
<gene>
    <name evidence="1" type="ORF">FRX31_027446</name>
</gene>
<accession>A0A7J6VDY6</accession>
<name>A0A7J6VDY6_THATH</name>
<keyword evidence="2" id="KW-1185">Reference proteome</keyword>
<proteinExistence type="predicted"/>
<protein>
    <submittedName>
        <fullName evidence="1">Uncharacterized protein</fullName>
    </submittedName>
</protein>
<dbReference type="OrthoDB" id="1436788at2759"/>
<dbReference type="EMBL" id="JABWDY010034071">
    <property type="protein sequence ID" value="KAF5182967.1"/>
    <property type="molecule type" value="Genomic_DNA"/>
</dbReference>
<reference evidence="1 2" key="1">
    <citation type="submission" date="2020-06" db="EMBL/GenBank/DDBJ databases">
        <title>Transcriptomic and genomic resources for Thalictrum thalictroides and T. hernandezii: Facilitating candidate gene discovery in an emerging model plant lineage.</title>
        <authorList>
            <person name="Arias T."/>
            <person name="Riano-Pachon D.M."/>
            <person name="Di Stilio V.S."/>
        </authorList>
    </citation>
    <scope>NUCLEOTIDE SEQUENCE [LARGE SCALE GENOMIC DNA]</scope>
    <source>
        <strain evidence="2">cv. WT478/WT964</strain>
        <tissue evidence="1">Leaves</tissue>
    </source>
</reference>
<sequence length="105" mass="11853">MYGDINTRRPLLMLITRDVKLKMAEILKHFKDNLSNGAAAQLLGIQDLIRKQNIMGLRWKPPKKGWRILNVNGSLTNDRVGYGGIIRTSRGNVIMAYYASPTLPT</sequence>
<organism evidence="1 2">
    <name type="scientific">Thalictrum thalictroides</name>
    <name type="common">Rue-anemone</name>
    <name type="synonym">Anemone thalictroides</name>
    <dbReference type="NCBI Taxonomy" id="46969"/>
    <lineage>
        <taxon>Eukaryota</taxon>
        <taxon>Viridiplantae</taxon>
        <taxon>Streptophyta</taxon>
        <taxon>Embryophyta</taxon>
        <taxon>Tracheophyta</taxon>
        <taxon>Spermatophyta</taxon>
        <taxon>Magnoliopsida</taxon>
        <taxon>Ranunculales</taxon>
        <taxon>Ranunculaceae</taxon>
        <taxon>Thalictroideae</taxon>
        <taxon>Thalictrum</taxon>
    </lineage>
</organism>